<reference evidence="2" key="2">
    <citation type="submission" date="2020-09" db="EMBL/GenBank/DDBJ databases">
        <authorList>
            <person name="Sun Q."/>
            <person name="Kim S."/>
        </authorList>
    </citation>
    <scope>NUCLEOTIDE SEQUENCE</scope>
    <source>
        <strain evidence="2">KCTC 12711</strain>
    </source>
</reference>
<evidence type="ECO:0000313" key="3">
    <source>
        <dbReference type="Proteomes" id="UP000614811"/>
    </source>
</evidence>
<feature type="domain" description="ABM" evidence="1">
    <location>
        <begin position="80"/>
        <end position="169"/>
    </location>
</feature>
<dbReference type="InterPro" id="IPR007138">
    <property type="entry name" value="ABM_dom"/>
</dbReference>
<evidence type="ECO:0000259" key="1">
    <source>
        <dbReference type="PROSITE" id="PS51725"/>
    </source>
</evidence>
<name>A0A918RM58_9GAMM</name>
<dbReference type="Pfam" id="PF07866">
    <property type="entry name" value="DUF1653"/>
    <property type="match status" value="1"/>
</dbReference>
<evidence type="ECO:0000313" key="2">
    <source>
        <dbReference type="EMBL" id="GHA01754.1"/>
    </source>
</evidence>
<dbReference type="PANTHER" id="PTHR34474:SF2">
    <property type="entry name" value="SIGNAL TRANSDUCTION PROTEIN TRAP"/>
    <property type="match status" value="1"/>
</dbReference>
<dbReference type="Gene3D" id="3.30.70.100">
    <property type="match status" value="1"/>
</dbReference>
<accession>A0A918RM58</accession>
<keyword evidence="3" id="KW-1185">Reference proteome</keyword>
<dbReference type="InterPro" id="IPR011008">
    <property type="entry name" value="Dimeric_a/b-barrel"/>
</dbReference>
<dbReference type="PANTHER" id="PTHR34474">
    <property type="entry name" value="SIGNAL TRANSDUCTION PROTEIN TRAP"/>
    <property type="match status" value="1"/>
</dbReference>
<gene>
    <name evidence="2" type="ORF">GCM10008090_08660</name>
</gene>
<protein>
    <recommendedName>
        <fullName evidence="1">ABM domain-containing protein</fullName>
    </recommendedName>
</protein>
<comment type="caution">
    <text evidence="2">The sequence shown here is derived from an EMBL/GenBank/DDBJ whole genome shotgun (WGS) entry which is preliminary data.</text>
</comment>
<dbReference type="Pfam" id="PF03992">
    <property type="entry name" value="ABM"/>
    <property type="match status" value="1"/>
</dbReference>
<organism evidence="2 3">
    <name type="scientific">Arenicella chitinivorans</name>
    <dbReference type="NCBI Taxonomy" id="1329800"/>
    <lineage>
        <taxon>Bacteria</taxon>
        <taxon>Pseudomonadati</taxon>
        <taxon>Pseudomonadota</taxon>
        <taxon>Gammaproteobacteria</taxon>
        <taxon>Arenicellales</taxon>
        <taxon>Arenicellaceae</taxon>
        <taxon>Arenicella</taxon>
    </lineage>
</organism>
<reference evidence="2" key="1">
    <citation type="journal article" date="2014" name="Int. J. Syst. Evol. Microbiol.">
        <title>Complete genome sequence of Corynebacterium casei LMG S-19264T (=DSM 44701T), isolated from a smear-ripened cheese.</title>
        <authorList>
            <consortium name="US DOE Joint Genome Institute (JGI-PGF)"/>
            <person name="Walter F."/>
            <person name="Albersmeier A."/>
            <person name="Kalinowski J."/>
            <person name="Ruckert C."/>
        </authorList>
    </citation>
    <scope>NUCLEOTIDE SEQUENCE</scope>
    <source>
        <strain evidence="2">KCTC 12711</strain>
    </source>
</reference>
<proteinExistence type="predicted"/>
<dbReference type="InterPro" id="IPR023387">
    <property type="entry name" value="DUF1653-like_dom"/>
</dbReference>
<dbReference type="EMBL" id="BMXA01000001">
    <property type="protein sequence ID" value="GHA01754.1"/>
    <property type="molecule type" value="Genomic_DNA"/>
</dbReference>
<dbReference type="Proteomes" id="UP000614811">
    <property type="component" value="Unassembled WGS sequence"/>
</dbReference>
<dbReference type="SUPFAM" id="SSF54909">
    <property type="entry name" value="Dimeric alpha+beta barrel"/>
    <property type="match status" value="1"/>
</dbReference>
<dbReference type="PROSITE" id="PS51725">
    <property type="entry name" value="ABM"/>
    <property type="match status" value="1"/>
</dbReference>
<dbReference type="Gene3D" id="2.30.30.320">
    <property type="entry name" value="DUF1653-like domain"/>
    <property type="match status" value="1"/>
</dbReference>
<sequence length="177" mass="20365">MQLKPGLYQHYKGPVYRVLQVAHHSETDEALVIYQALYGDKGCWARPVSMFTELVSIHSEDGAVLKQIPRFEYLTEQTAVLEVAILDVVKGQASAFEDAFKHAQSIISSMDGYISHRLRRCVAVPERYLLTVQWQSLEAHTEGFRESSEYQAWRALLHHFYTPLPTVEHYHAEDVFV</sequence>
<dbReference type="InterPro" id="IPR037135">
    <property type="entry name" value="DUF1653-like_dom_sf"/>
</dbReference>
<dbReference type="InterPro" id="IPR050404">
    <property type="entry name" value="Heme-degrading_MO"/>
</dbReference>
<dbReference type="AlphaFoldDB" id="A0A918RM58"/>